<organism evidence="7 8">
    <name type="scientific">Candidatus Desulfacyla euxinica</name>
    <dbReference type="NCBI Taxonomy" id="2841693"/>
    <lineage>
        <taxon>Bacteria</taxon>
        <taxon>Deltaproteobacteria</taxon>
        <taxon>Candidatus Desulfacyla</taxon>
    </lineage>
</organism>
<evidence type="ECO:0000259" key="6">
    <source>
        <dbReference type="Pfam" id="PF07291"/>
    </source>
</evidence>
<feature type="transmembrane region" description="Helical" evidence="5">
    <location>
        <begin position="16"/>
        <end position="34"/>
    </location>
</feature>
<evidence type="ECO:0000256" key="5">
    <source>
        <dbReference type="SAM" id="Phobius"/>
    </source>
</evidence>
<dbReference type="GO" id="GO:0016020">
    <property type="term" value="C:membrane"/>
    <property type="evidence" value="ECO:0007669"/>
    <property type="project" value="UniProtKB-SubCell"/>
</dbReference>
<dbReference type="UniPathway" id="UPA00895"/>
<dbReference type="Pfam" id="PF07291">
    <property type="entry name" value="MauE"/>
    <property type="match status" value="1"/>
</dbReference>
<evidence type="ECO:0000256" key="3">
    <source>
        <dbReference type="ARBA" id="ARBA00022989"/>
    </source>
</evidence>
<dbReference type="Gene3D" id="3.40.30.10">
    <property type="entry name" value="Glutaredoxin"/>
    <property type="match status" value="1"/>
</dbReference>
<dbReference type="InterPro" id="IPR009908">
    <property type="entry name" value="Methylamine_util_MauE"/>
</dbReference>
<name>A0A8J6N180_9DELT</name>
<keyword evidence="2 5" id="KW-0812">Transmembrane</keyword>
<evidence type="ECO:0000256" key="2">
    <source>
        <dbReference type="ARBA" id="ARBA00022692"/>
    </source>
</evidence>
<keyword evidence="3 5" id="KW-1133">Transmembrane helix</keyword>
<dbReference type="AlphaFoldDB" id="A0A8J6N180"/>
<feature type="transmembrane region" description="Helical" evidence="5">
    <location>
        <begin position="156"/>
        <end position="177"/>
    </location>
</feature>
<proteinExistence type="predicted"/>
<evidence type="ECO:0000313" key="8">
    <source>
        <dbReference type="Proteomes" id="UP000650524"/>
    </source>
</evidence>
<dbReference type="InterPro" id="IPR036249">
    <property type="entry name" value="Thioredoxin-like_sf"/>
</dbReference>
<keyword evidence="4 5" id="KW-0472">Membrane</keyword>
<reference evidence="7 8" key="1">
    <citation type="submission" date="2020-08" db="EMBL/GenBank/DDBJ databases">
        <title>Bridging the membrane lipid divide: bacteria of the FCB group superphylum have the potential to synthesize archaeal ether lipids.</title>
        <authorList>
            <person name="Villanueva L."/>
            <person name="Von Meijenfeldt F.A.B."/>
            <person name="Westbye A.B."/>
            <person name="Yadav S."/>
            <person name="Hopmans E.C."/>
            <person name="Dutilh B.E."/>
            <person name="Sinninghe Damste J.S."/>
        </authorList>
    </citation>
    <scope>NUCLEOTIDE SEQUENCE [LARGE SCALE GENOMIC DNA]</scope>
    <source>
        <strain evidence="7">NIOZ-UU27</strain>
    </source>
</reference>
<accession>A0A8J6N180</accession>
<evidence type="ECO:0000313" key="7">
    <source>
        <dbReference type="EMBL" id="MBC8177903.1"/>
    </source>
</evidence>
<dbReference type="Proteomes" id="UP000650524">
    <property type="component" value="Unassembled WGS sequence"/>
</dbReference>
<dbReference type="EMBL" id="JACNJD010000244">
    <property type="protein sequence ID" value="MBC8177903.1"/>
    <property type="molecule type" value="Genomic_DNA"/>
</dbReference>
<comment type="subcellular location">
    <subcellularLocation>
        <location evidence="1">Membrane</location>
        <topology evidence="1">Multi-pass membrane protein</topology>
    </subcellularLocation>
</comment>
<gene>
    <name evidence="7" type="ORF">H8E19_10910</name>
</gene>
<feature type="transmembrane region" description="Helical" evidence="5">
    <location>
        <begin position="55"/>
        <end position="80"/>
    </location>
</feature>
<protein>
    <recommendedName>
        <fullName evidence="6">Methylamine utilisation protein MauE domain-containing protein</fullName>
    </recommendedName>
</protein>
<evidence type="ECO:0000256" key="1">
    <source>
        <dbReference type="ARBA" id="ARBA00004141"/>
    </source>
</evidence>
<evidence type="ECO:0000256" key="4">
    <source>
        <dbReference type="ARBA" id="ARBA00023136"/>
    </source>
</evidence>
<feature type="transmembrane region" description="Helical" evidence="5">
    <location>
        <begin position="86"/>
        <end position="105"/>
    </location>
</feature>
<feature type="domain" description="Methylamine utilisation protein MauE" evidence="6">
    <location>
        <begin position="16"/>
        <end position="140"/>
    </location>
</feature>
<dbReference type="SUPFAM" id="SSF52833">
    <property type="entry name" value="Thioredoxin-like"/>
    <property type="match status" value="1"/>
</dbReference>
<sequence length="315" mass="35067">MPRLKSFTQRGWRSNVPHLIAGVVGIVLLSAAFIKMTDLDLFIRQMRDYGIISNYLLLSINARALIALECTLGVGLLLFYRPKLTLLLTSALFLIFVGATGWAWLTDATKDCGCFGAWVKRTPGEAVIEGLILLALTLIAWGISRPTRKPEARSKTWAIVVACLAGLILPLVFGFPVTRVDPNQTKAGDILLGDFQIEGLDSIDLAHGDYLLILMDTDCSHCRDAVAALNWLVEDPDLPEIIGLSSNDVDQLEKFRKDLQVIFPIGHIAEEDFWRLLGDGNVPRTFLVRDRVVQEVWNIEIPDEQTIKSILEEKS</sequence>
<comment type="caution">
    <text evidence="7">The sequence shown here is derived from an EMBL/GenBank/DDBJ whole genome shotgun (WGS) entry which is preliminary data.</text>
</comment>
<dbReference type="GO" id="GO:0030416">
    <property type="term" value="P:methylamine metabolic process"/>
    <property type="evidence" value="ECO:0007669"/>
    <property type="project" value="InterPro"/>
</dbReference>
<feature type="transmembrane region" description="Helical" evidence="5">
    <location>
        <begin position="126"/>
        <end position="144"/>
    </location>
</feature>